<evidence type="ECO:0000256" key="2">
    <source>
        <dbReference type="ARBA" id="ARBA00022448"/>
    </source>
</evidence>
<keyword evidence="6" id="KW-0472">Membrane</keyword>
<gene>
    <name evidence="9" type="ORF">GCM10007924_03800</name>
</gene>
<comment type="similarity">
    <text evidence="7">Belongs to the TRAP transporter small permease family.</text>
</comment>
<evidence type="ECO:0000256" key="1">
    <source>
        <dbReference type="ARBA" id="ARBA00004651"/>
    </source>
</evidence>
<evidence type="ECO:0000256" key="7">
    <source>
        <dbReference type="RuleBase" id="RU369079"/>
    </source>
</evidence>
<name>A0ABQ5TZX0_9PROT</name>
<evidence type="ECO:0000313" key="9">
    <source>
        <dbReference type="EMBL" id="GLQ05159.1"/>
    </source>
</evidence>
<proteinExistence type="inferred from homology"/>
<evidence type="ECO:0000256" key="3">
    <source>
        <dbReference type="ARBA" id="ARBA00022475"/>
    </source>
</evidence>
<evidence type="ECO:0000256" key="5">
    <source>
        <dbReference type="ARBA" id="ARBA00022989"/>
    </source>
</evidence>
<keyword evidence="10" id="KW-1185">Reference proteome</keyword>
<keyword evidence="4" id="KW-0812">Transmembrane</keyword>
<keyword evidence="5" id="KW-1133">Transmembrane helix</keyword>
<comment type="subcellular location">
    <subcellularLocation>
        <location evidence="7">Cell inner membrane</location>
        <topology evidence="7">Multi-pass membrane protein</topology>
    </subcellularLocation>
    <subcellularLocation>
        <location evidence="1">Cell membrane</location>
        <topology evidence="1">Multi-pass membrane protein</topology>
    </subcellularLocation>
</comment>
<dbReference type="InterPro" id="IPR055348">
    <property type="entry name" value="DctQ"/>
</dbReference>
<accession>A0ABQ5TZX0</accession>
<evidence type="ECO:0000259" key="8">
    <source>
        <dbReference type="Pfam" id="PF04290"/>
    </source>
</evidence>
<organism evidence="9 10">
    <name type="scientific">Sneathiella chinensis</name>
    <dbReference type="NCBI Taxonomy" id="349750"/>
    <lineage>
        <taxon>Bacteria</taxon>
        <taxon>Pseudomonadati</taxon>
        <taxon>Pseudomonadota</taxon>
        <taxon>Alphaproteobacteria</taxon>
        <taxon>Sneathiellales</taxon>
        <taxon>Sneathiellaceae</taxon>
        <taxon>Sneathiella</taxon>
    </lineage>
</organism>
<evidence type="ECO:0000313" key="10">
    <source>
        <dbReference type="Proteomes" id="UP001161409"/>
    </source>
</evidence>
<keyword evidence="2 7" id="KW-0813">Transport</keyword>
<feature type="domain" description="Tripartite ATP-independent periplasmic transporters DctQ component" evidence="8">
    <location>
        <begin position="5"/>
        <end position="96"/>
    </location>
</feature>
<dbReference type="Pfam" id="PF04290">
    <property type="entry name" value="DctQ"/>
    <property type="match status" value="1"/>
</dbReference>
<keyword evidence="3" id="KW-1003">Cell membrane</keyword>
<evidence type="ECO:0000256" key="4">
    <source>
        <dbReference type="ARBA" id="ARBA00022692"/>
    </source>
</evidence>
<keyword evidence="7" id="KW-0997">Cell inner membrane</keyword>
<reference evidence="9" key="1">
    <citation type="journal article" date="2014" name="Int. J. Syst. Evol. Microbiol.">
        <title>Complete genome of a new Firmicutes species belonging to the dominant human colonic microbiota ('Ruminococcus bicirculans') reveals two chromosomes and a selective capacity to utilize plant glucans.</title>
        <authorList>
            <consortium name="NISC Comparative Sequencing Program"/>
            <person name="Wegmann U."/>
            <person name="Louis P."/>
            <person name="Goesmann A."/>
            <person name="Henrissat B."/>
            <person name="Duncan S.H."/>
            <person name="Flint H.J."/>
        </authorList>
    </citation>
    <scope>NUCLEOTIDE SEQUENCE</scope>
    <source>
        <strain evidence="9">NBRC 103408</strain>
    </source>
</reference>
<comment type="caution">
    <text evidence="9">The sequence shown here is derived from an EMBL/GenBank/DDBJ whole genome shotgun (WGS) entry which is preliminary data.</text>
</comment>
<protein>
    <recommendedName>
        <fullName evidence="7">TRAP transporter small permease protein</fullName>
    </recommendedName>
</protein>
<dbReference type="EMBL" id="BSNF01000001">
    <property type="protein sequence ID" value="GLQ05159.1"/>
    <property type="molecule type" value="Genomic_DNA"/>
</dbReference>
<reference evidence="9" key="2">
    <citation type="submission" date="2023-01" db="EMBL/GenBank/DDBJ databases">
        <title>Draft genome sequence of Sneathiella chinensis strain NBRC 103408.</title>
        <authorList>
            <person name="Sun Q."/>
            <person name="Mori K."/>
        </authorList>
    </citation>
    <scope>NUCLEOTIDE SEQUENCE</scope>
    <source>
        <strain evidence="9">NBRC 103408</strain>
    </source>
</reference>
<dbReference type="Proteomes" id="UP001161409">
    <property type="component" value="Unassembled WGS sequence"/>
</dbReference>
<comment type="function">
    <text evidence="7">Part of the tripartite ATP-independent periplasmic (TRAP) transport system.</text>
</comment>
<comment type="subunit">
    <text evidence="7">The complex comprises the extracytoplasmic solute receptor protein and the two transmembrane proteins.</text>
</comment>
<evidence type="ECO:0000256" key="6">
    <source>
        <dbReference type="ARBA" id="ARBA00023136"/>
    </source>
</evidence>
<sequence length="113" mass="12266">MTPVYHEKKDITVEVVVDWLGGWAQKVTRFIAPMVTAAVVGTILWQAPEALSSQVGPFEGAVFPWGGEVERFYLSLPLFASCVLIMLESGLDILKAIAGVPEPQKSHLLDAEG</sequence>